<dbReference type="Gene3D" id="3.90.1480.20">
    <property type="entry name" value="Glycosyl transferase family 29"/>
    <property type="match status" value="1"/>
</dbReference>
<evidence type="ECO:0000313" key="12">
    <source>
        <dbReference type="Proteomes" id="UP001190700"/>
    </source>
</evidence>
<gene>
    <name evidence="11" type="ORF">CYMTET_54341</name>
</gene>
<dbReference type="Pfam" id="PF00777">
    <property type="entry name" value="Glyco_transf_29"/>
    <property type="match status" value="1"/>
</dbReference>
<evidence type="ECO:0000256" key="3">
    <source>
        <dbReference type="ARBA" id="ARBA00022676"/>
    </source>
</evidence>
<dbReference type="EMBL" id="LGRX02035288">
    <property type="protein sequence ID" value="KAK3235448.1"/>
    <property type="molecule type" value="Genomic_DNA"/>
</dbReference>
<name>A0AAE0ENT6_9CHLO</name>
<protein>
    <submittedName>
        <fullName evidence="11">Uncharacterized protein</fullName>
    </submittedName>
</protein>
<dbReference type="InterPro" id="IPR038578">
    <property type="entry name" value="GT29-like_sf"/>
</dbReference>
<evidence type="ECO:0000256" key="8">
    <source>
        <dbReference type="ARBA" id="ARBA00023034"/>
    </source>
</evidence>
<reference evidence="11 12" key="1">
    <citation type="journal article" date="2015" name="Genome Biol. Evol.">
        <title>Comparative Genomics of a Bacterivorous Green Alga Reveals Evolutionary Causalities and Consequences of Phago-Mixotrophic Mode of Nutrition.</title>
        <authorList>
            <person name="Burns J.A."/>
            <person name="Paasch A."/>
            <person name="Narechania A."/>
            <person name="Kim E."/>
        </authorList>
    </citation>
    <scope>NUCLEOTIDE SEQUENCE [LARGE SCALE GENOMIC DNA]</scope>
    <source>
        <strain evidence="11 12">PLY_AMNH</strain>
    </source>
</reference>
<dbReference type="InterPro" id="IPR001675">
    <property type="entry name" value="Glyco_trans_29"/>
</dbReference>
<proteinExistence type="inferred from homology"/>
<evidence type="ECO:0000256" key="5">
    <source>
        <dbReference type="ARBA" id="ARBA00022692"/>
    </source>
</evidence>
<evidence type="ECO:0000256" key="10">
    <source>
        <dbReference type="ARBA" id="ARBA00023180"/>
    </source>
</evidence>
<evidence type="ECO:0000313" key="11">
    <source>
        <dbReference type="EMBL" id="KAK3235448.1"/>
    </source>
</evidence>
<keyword evidence="12" id="KW-1185">Reference proteome</keyword>
<comment type="caution">
    <text evidence="11">The sequence shown here is derived from an EMBL/GenBank/DDBJ whole genome shotgun (WGS) entry which is preliminary data.</text>
</comment>
<comment type="similarity">
    <text evidence="2">Belongs to the glycosyltransferase 29 family.</text>
</comment>
<keyword evidence="10" id="KW-0325">Glycoprotein</keyword>
<evidence type="ECO:0000256" key="2">
    <source>
        <dbReference type="ARBA" id="ARBA00006003"/>
    </source>
</evidence>
<comment type="subcellular location">
    <subcellularLocation>
        <location evidence="1">Golgi apparatus membrane</location>
        <topology evidence="1">Single-pass type II membrane protein</topology>
    </subcellularLocation>
</comment>
<evidence type="ECO:0000256" key="1">
    <source>
        <dbReference type="ARBA" id="ARBA00004323"/>
    </source>
</evidence>
<dbReference type="GO" id="GO:0008373">
    <property type="term" value="F:sialyltransferase activity"/>
    <property type="evidence" value="ECO:0007669"/>
    <property type="project" value="InterPro"/>
</dbReference>
<evidence type="ECO:0000256" key="7">
    <source>
        <dbReference type="ARBA" id="ARBA00022989"/>
    </source>
</evidence>
<keyword evidence="6" id="KW-0735">Signal-anchor</keyword>
<accession>A0AAE0ENT6</accession>
<evidence type="ECO:0000256" key="9">
    <source>
        <dbReference type="ARBA" id="ARBA00023136"/>
    </source>
</evidence>
<keyword evidence="5" id="KW-0812">Transmembrane</keyword>
<keyword evidence="8" id="KW-0333">Golgi apparatus</keyword>
<keyword evidence="4" id="KW-0808">Transferase</keyword>
<evidence type="ECO:0000256" key="4">
    <source>
        <dbReference type="ARBA" id="ARBA00022679"/>
    </source>
</evidence>
<dbReference type="GO" id="GO:0000139">
    <property type="term" value="C:Golgi membrane"/>
    <property type="evidence" value="ECO:0007669"/>
    <property type="project" value="UniProtKB-SubCell"/>
</dbReference>
<keyword evidence="9" id="KW-0472">Membrane</keyword>
<dbReference type="AlphaFoldDB" id="A0AAE0ENT6"/>
<keyword evidence="7" id="KW-1133">Transmembrane helix</keyword>
<dbReference type="Proteomes" id="UP001190700">
    <property type="component" value="Unassembled WGS sequence"/>
</dbReference>
<organism evidence="11 12">
    <name type="scientific">Cymbomonas tetramitiformis</name>
    <dbReference type="NCBI Taxonomy" id="36881"/>
    <lineage>
        <taxon>Eukaryota</taxon>
        <taxon>Viridiplantae</taxon>
        <taxon>Chlorophyta</taxon>
        <taxon>Pyramimonadophyceae</taxon>
        <taxon>Pyramimonadales</taxon>
        <taxon>Pyramimonadaceae</taxon>
        <taxon>Cymbomonas</taxon>
    </lineage>
</organism>
<evidence type="ECO:0000256" key="6">
    <source>
        <dbReference type="ARBA" id="ARBA00022968"/>
    </source>
</evidence>
<sequence length="149" mass="17171">MDLSQKPQKYIIPIVYPTSPACAKKARLAMCQPDKGSRKYRKATEALLRKSYAKYKMADKLEFMPTQIEQLLQLKYRYGERWPSSGILALVYLLEMYPNAIISTHGYDFASASLGHYWEKIKKKSTVHSMKREGGFLDQLMATGRVVRL</sequence>
<keyword evidence="3" id="KW-0328">Glycosyltransferase</keyword>